<organism evidence="2 3">
    <name type="scientific">Perkinsus chesapeaki</name>
    <name type="common">Clam parasite</name>
    <name type="synonym">Perkinsus andrewsi</name>
    <dbReference type="NCBI Taxonomy" id="330153"/>
    <lineage>
        <taxon>Eukaryota</taxon>
        <taxon>Sar</taxon>
        <taxon>Alveolata</taxon>
        <taxon>Perkinsozoa</taxon>
        <taxon>Perkinsea</taxon>
        <taxon>Perkinsida</taxon>
        <taxon>Perkinsidae</taxon>
        <taxon>Perkinsus</taxon>
    </lineage>
</organism>
<feature type="chain" id="PRO_5029742309" evidence="1">
    <location>
        <begin position="19"/>
        <end position="201"/>
    </location>
</feature>
<dbReference type="Proteomes" id="UP000591131">
    <property type="component" value="Unassembled WGS sequence"/>
</dbReference>
<name>A0A7J6MPY5_PERCH</name>
<keyword evidence="3" id="KW-1185">Reference proteome</keyword>
<dbReference type="EMBL" id="JAAPAO010000084">
    <property type="protein sequence ID" value="KAF4673377.1"/>
    <property type="molecule type" value="Genomic_DNA"/>
</dbReference>
<keyword evidence="1" id="KW-0732">Signal</keyword>
<comment type="caution">
    <text evidence="2">The sequence shown here is derived from an EMBL/GenBank/DDBJ whole genome shotgun (WGS) entry which is preliminary data.</text>
</comment>
<accession>A0A7J6MPY5</accession>
<evidence type="ECO:0000313" key="3">
    <source>
        <dbReference type="Proteomes" id="UP000591131"/>
    </source>
</evidence>
<protein>
    <submittedName>
        <fullName evidence="2">Uncharacterized protein</fullName>
    </submittedName>
</protein>
<evidence type="ECO:0000313" key="2">
    <source>
        <dbReference type="EMBL" id="KAF4673377.1"/>
    </source>
</evidence>
<evidence type="ECO:0000256" key="1">
    <source>
        <dbReference type="SAM" id="SignalP"/>
    </source>
</evidence>
<reference evidence="2 3" key="1">
    <citation type="submission" date="2020-04" db="EMBL/GenBank/DDBJ databases">
        <title>Perkinsus chesapeaki whole genome sequence.</title>
        <authorList>
            <person name="Bogema D.R."/>
        </authorList>
    </citation>
    <scope>NUCLEOTIDE SEQUENCE [LARGE SCALE GENOMIC DNA]</scope>
    <source>
        <strain evidence="2">ATCC PRA-425</strain>
    </source>
</reference>
<dbReference type="AlphaFoldDB" id="A0A7J6MPY5"/>
<feature type="signal peptide" evidence="1">
    <location>
        <begin position="1"/>
        <end position="18"/>
    </location>
</feature>
<sequence length="201" mass="22123">MWISRLTELTIILALTSGYDMAKQEIMLQDVEYSAQPYNQQESNSMISGVPWSYSYYGRPASPCAYDKAAKEFLGTCICPNEQRASAQAGDVGLMVCAPVRRDGACPDADPSDVFTPPKYHPKLDGCLLDCLSTLLPCMQPGTKCYKYHSVTENGTDDGYACMYEMTMSRVFCMLADPQAHSCSPAPPALFGTKLPQMFNC</sequence>
<gene>
    <name evidence="2" type="ORF">FOL47_010623</name>
</gene>
<proteinExistence type="predicted"/>